<proteinExistence type="predicted"/>
<sequence>MTLLLESPDIYQLPLKESEVYDSVAVTSGSNEFTPTFRNKAHSQSVVNCVHETLNTHHHLFSNAAALFKDRPCLGFRSYDYRTCTLNPEFVSNTYGEVNRRRHLIGSGILASLKANKFKDLNLKSHQKIETHTEKYHDYGKNTFSGMLREENCSFIVSIFSANRPEWILTDLACSSYSITNTALYDTLGAGVSQYILELTSSPIVVCSRDKIALLAEMKQKSTGTLANLISIVSMDLLNKDDDQNLFQACTDARIELMDLAQLEEIGIQNQIKELPPTPNTMYTISFTSGTTGSKPKGVMLTQGNAAAAITFLSSLEPKFDSPQGRAFIFLPLTHIYERQTSAFALSNGYYLGFPQLTVGFQKVPNTFDLLIDDLKIFKPHYFSIVPRILTKLEGFIKQYLETTEDKLVINRIIDYKLEKQIESDGSKGDHLVYDKYAPYTKLRSLVGFDNLLWTQTASAPVAPSTLQYLKASLNIGIRQLYGLTEVFGAITTTQPFDSDPGNCGSIGVCGEMKLRSVSDMGYSINSETRSPIGEVMLRGPQTFIGYYYNKEETDNALEKDGWFHTGDIGMIACKGKATHGRLYIVDRVKNFFKLSQGEYISPEKIENRYLSCNPILQQLYVHGDSLQSFVVGVCGVSYEDGVQFLESCGYTNSKELDHEQMLTEMNSVAMKTKFLKNLNDNVKDLNGFEKLQNVHIAINPLTVERNVVTPTFKIKRGVAAKYFASIFDLLYQKEKSLTQGLRSKL</sequence>
<dbReference type="GO" id="GO:0016020">
    <property type="term" value="C:membrane"/>
    <property type="evidence" value="ECO:0007669"/>
    <property type="project" value="TreeGrafter"/>
</dbReference>
<evidence type="ECO:0000259" key="3">
    <source>
        <dbReference type="Pfam" id="PF00501"/>
    </source>
</evidence>
<dbReference type="GO" id="GO:0005783">
    <property type="term" value="C:endoplasmic reticulum"/>
    <property type="evidence" value="ECO:0007669"/>
    <property type="project" value="TreeGrafter"/>
</dbReference>
<gene>
    <name evidence="4" type="ORF">KQ657_005264</name>
</gene>
<evidence type="ECO:0000313" key="4">
    <source>
        <dbReference type="EMBL" id="KAG7194061.1"/>
    </source>
</evidence>
<dbReference type="Proteomes" id="UP000790833">
    <property type="component" value="Unassembled WGS sequence"/>
</dbReference>
<feature type="domain" description="AMP-dependent synthetase/ligase" evidence="3">
    <location>
        <begin position="157"/>
        <end position="548"/>
    </location>
</feature>
<name>A0A9P7VAK3_9ASCO</name>
<dbReference type="InterPro" id="IPR000873">
    <property type="entry name" value="AMP-dep_synth/lig_dom"/>
</dbReference>
<dbReference type="SUPFAM" id="SSF56801">
    <property type="entry name" value="Acetyl-CoA synthetase-like"/>
    <property type="match status" value="1"/>
</dbReference>
<dbReference type="Gene3D" id="3.40.50.12780">
    <property type="entry name" value="N-terminal domain of ligase-like"/>
    <property type="match status" value="1"/>
</dbReference>
<dbReference type="Pfam" id="PF00501">
    <property type="entry name" value="AMP-binding"/>
    <property type="match status" value="1"/>
</dbReference>
<organism evidence="4 5">
    <name type="scientific">Scheffersomyces spartinae</name>
    <dbReference type="NCBI Taxonomy" id="45513"/>
    <lineage>
        <taxon>Eukaryota</taxon>
        <taxon>Fungi</taxon>
        <taxon>Dikarya</taxon>
        <taxon>Ascomycota</taxon>
        <taxon>Saccharomycotina</taxon>
        <taxon>Pichiomycetes</taxon>
        <taxon>Debaryomycetaceae</taxon>
        <taxon>Scheffersomyces</taxon>
    </lineage>
</organism>
<dbReference type="OrthoDB" id="1700726at2759"/>
<reference evidence="4" key="1">
    <citation type="submission" date="2021-03" db="EMBL/GenBank/DDBJ databases">
        <authorList>
            <person name="Palmer J.M."/>
        </authorList>
    </citation>
    <scope>NUCLEOTIDE SEQUENCE</scope>
    <source>
        <strain evidence="4">ARV_011</strain>
    </source>
</reference>
<accession>A0A9P7VAK3</accession>
<keyword evidence="2" id="KW-0067">ATP-binding</keyword>
<comment type="caution">
    <text evidence="4">The sequence shown here is derived from an EMBL/GenBank/DDBJ whole genome shotgun (WGS) entry which is preliminary data.</text>
</comment>
<keyword evidence="5" id="KW-1185">Reference proteome</keyword>
<dbReference type="GeneID" id="66118638"/>
<dbReference type="PANTHER" id="PTHR43272">
    <property type="entry name" value="LONG-CHAIN-FATTY-ACID--COA LIGASE"/>
    <property type="match status" value="1"/>
</dbReference>
<dbReference type="GO" id="GO:0005524">
    <property type="term" value="F:ATP binding"/>
    <property type="evidence" value="ECO:0007669"/>
    <property type="project" value="UniProtKB-KW"/>
</dbReference>
<dbReference type="InterPro" id="IPR042099">
    <property type="entry name" value="ANL_N_sf"/>
</dbReference>
<keyword evidence="1" id="KW-0547">Nucleotide-binding</keyword>
<dbReference type="AlphaFoldDB" id="A0A9P7VAK3"/>
<evidence type="ECO:0000256" key="2">
    <source>
        <dbReference type="ARBA" id="ARBA00022840"/>
    </source>
</evidence>
<protein>
    <recommendedName>
        <fullName evidence="3">AMP-dependent synthetase/ligase domain-containing protein</fullName>
    </recommendedName>
</protein>
<dbReference type="RefSeq" id="XP_043049608.1">
    <property type="nucleotide sequence ID" value="XM_043195903.1"/>
</dbReference>
<dbReference type="PANTHER" id="PTHR43272:SF33">
    <property type="entry name" value="AMP-BINDING DOMAIN-CONTAINING PROTEIN-RELATED"/>
    <property type="match status" value="1"/>
</dbReference>
<evidence type="ECO:0000313" key="5">
    <source>
        <dbReference type="Proteomes" id="UP000790833"/>
    </source>
</evidence>
<evidence type="ECO:0000256" key="1">
    <source>
        <dbReference type="ARBA" id="ARBA00022741"/>
    </source>
</evidence>
<dbReference type="GO" id="GO:0004467">
    <property type="term" value="F:long-chain fatty acid-CoA ligase activity"/>
    <property type="evidence" value="ECO:0007669"/>
    <property type="project" value="TreeGrafter"/>
</dbReference>
<dbReference type="EMBL" id="JAHMUF010000009">
    <property type="protein sequence ID" value="KAG7194061.1"/>
    <property type="molecule type" value="Genomic_DNA"/>
</dbReference>